<evidence type="ECO:0000313" key="1">
    <source>
        <dbReference type="EMBL" id="KKL88179.1"/>
    </source>
</evidence>
<protein>
    <submittedName>
        <fullName evidence="1">Uncharacterized protein</fullName>
    </submittedName>
</protein>
<name>A0A0F9FNZ1_9ZZZZ</name>
<reference evidence="1" key="1">
    <citation type="journal article" date="2015" name="Nature">
        <title>Complex archaea that bridge the gap between prokaryotes and eukaryotes.</title>
        <authorList>
            <person name="Spang A."/>
            <person name="Saw J.H."/>
            <person name="Jorgensen S.L."/>
            <person name="Zaremba-Niedzwiedzka K."/>
            <person name="Martijn J."/>
            <person name="Lind A.E."/>
            <person name="van Eijk R."/>
            <person name="Schleper C."/>
            <person name="Guy L."/>
            <person name="Ettema T.J."/>
        </authorList>
    </citation>
    <scope>NUCLEOTIDE SEQUENCE</scope>
</reference>
<proteinExistence type="predicted"/>
<organism evidence="1">
    <name type="scientific">marine sediment metagenome</name>
    <dbReference type="NCBI Taxonomy" id="412755"/>
    <lineage>
        <taxon>unclassified sequences</taxon>
        <taxon>metagenomes</taxon>
        <taxon>ecological metagenomes</taxon>
    </lineage>
</organism>
<dbReference type="AlphaFoldDB" id="A0A0F9FNZ1"/>
<accession>A0A0F9FNZ1</accession>
<sequence length="107" mass="12547">MDYNEELLRRLIRIGQGFPLSSEVFRPPKSSQPEVIELETDIKSPYLLRTEVNVDWSANLPKFTELIKFENVTCELVPQYAAHGYWWTLHSCENHPAVVLKWVKNDM</sequence>
<comment type="caution">
    <text evidence="1">The sequence shown here is derived from an EMBL/GenBank/DDBJ whole genome shotgun (WGS) entry which is preliminary data.</text>
</comment>
<dbReference type="EMBL" id="LAZR01020639">
    <property type="protein sequence ID" value="KKL88179.1"/>
    <property type="molecule type" value="Genomic_DNA"/>
</dbReference>
<gene>
    <name evidence="1" type="ORF">LCGC14_1927290</name>
</gene>